<proteinExistence type="inferred from homology"/>
<dbReference type="CDD" id="cd02933">
    <property type="entry name" value="OYE_like_FMN"/>
    <property type="match status" value="1"/>
</dbReference>
<evidence type="ECO:0000313" key="6">
    <source>
        <dbReference type="Proteomes" id="UP000594380"/>
    </source>
</evidence>
<dbReference type="SUPFAM" id="SSF51395">
    <property type="entry name" value="FMN-linked oxidoreductases"/>
    <property type="match status" value="1"/>
</dbReference>
<dbReference type="EMBL" id="JAALDK010000001">
    <property type="protein sequence ID" value="NUX98869.1"/>
    <property type="molecule type" value="Genomic_DNA"/>
</dbReference>
<organism evidence="5 6">
    <name type="scientific">Paraburkholderia youngii</name>
    <dbReference type="NCBI Taxonomy" id="2782701"/>
    <lineage>
        <taxon>Bacteria</taxon>
        <taxon>Pseudomonadati</taxon>
        <taxon>Pseudomonadota</taxon>
        <taxon>Betaproteobacteria</taxon>
        <taxon>Burkholderiales</taxon>
        <taxon>Burkholderiaceae</taxon>
        <taxon>Paraburkholderia</taxon>
    </lineage>
</organism>
<dbReference type="FunFam" id="3.20.20.70:FF:000059">
    <property type="entry name" value="N-ethylmaleimide reductase, FMN-linked"/>
    <property type="match status" value="1"/>
</dbReference>
<accession>A0A7Y6JUB5</accession>
<evidence type="ECO:0000256" key="2">
    <source>
        <dbReference type="ARBA" id="ARBA00005979"/>
    </source>
</evidence>
<feature type="domain" description="NADH:flavin oxidoreductase/NADH oxidase N-terminal" evidence="4">
    <location>
        <begin position="4"/>
        <end position="340"/>
    </location>
</feature>
<dbReference type="Pfam" id="PF00724">
    <property type="entry name" value="Oxidored_FMN"/>
    <property type="match status" value="1"/>
</dbReference>
<reference evidence="5 6" key="1">
    <citation type="submission" date="2020-02" db="EMBL/GenBank/DDBJ databases">
        <title>Paraburkholderia simonii sp. nov. and Paraburkholderia youngii sp. nov. Brazilian and Mexican Mimosa-associated rhizobia.</title>
        <authorList>
            <person name="Mavima L."/>
            <person name="Beukes C.W."/>
            <person name="Chan W.Y."/>
            <person name="Palmer M."/>
            <person name="De Meyer S.E."/>
            <person name="James E.K."/>
            <person name="Venter S.N."/>
            <person name="Steenkamp E.T."/>
        </authorList>
    </citation>
    <scope>NUCLEOTIDE SEQUENCE [LARGE SCALE GENOMIC DNA]</scope>
    <source>
        <strain evidence="5 6">JPY169</strain>
    </source>
</reference>
<comment type="cofactor">
    <cofactor evidence="1">
        <name>FMN</name>
        <dbReference type="ChEBI" id="CHEBI:58210"/>
    </cofactor>
</comment>
<name>A0A7Y6JUB5_9BURK</name>
<comment type="caution">
    <text evidence="5">The sequence shown here is derived from an EMBL/GenBank/DDBJ whole genome shotgun (WGS) entry which is preliminary data.</text>
</comment>
<gene>
    <name evidence="5" type="ORF">G5S42_03760</name>
</gene>
<protein>
    <submittedName>
        <fullName evidence="5">Alkene reductase</fullName>
    </submittedName>
</protein>
<keyword evidence="3" id="KW-0560">Oxidoreductase</keyword>
<dbReference type="InterPro" id="IPR001155">
    <property type="entry name" value="OxRdtase_FMN_N"/>
</dbReference>
<evidence type="ECO:0000256" key="1">
    <source>
        <dbReference type="ARBA" id="ARBA00001917"/>
    </source>
</evidence>
<evidence type="ECO:0000259" key="4">
    <source>
        <dbReference type="Pfam" id="PF00724"/>
    </source>
</evidence>
<dbReference type="PANTHER" id="PTHR22893">
    <property type="entry name" value="NADH OXIDOREDUCTASE-RELATED"/>
    <property type="match status" value="1"/>
</dbReference>
<dbReference type="PANTHER" id="PTHR22893:SF91">
    <property type="entry name" value="NADPH DEHYDROGENASE 2-RELATED"/>
    <property type="match status" value="1"/>
</dbReference>
<evidence type="ECO:0000313" key="5">
    <source>
        <dbReference type="EMBL" id="NUX98869.1"/>
    </source>
</evidence>
<dbReference type="InterPro" id="IPR013785">
    <property type="entry name" value="Aldolase_TIM"/>
</dbReference>
<dbReference type="AlphaFoldDB" id="A0A7Y6JUB5"/>
<dbReference type="Gene3D" id="3.20.20.70">
    <property type="entry name" value="Aldolase class I"/>
    <property type="match status" value="1"/>
</dbReference>
<sequence length="369" mass="39962">MSRLFDGYDLSGLSLRNRVVMAPMTRSRAANGVADSETALYYRQRAGAGLIVTEGSQISVEGRGYLLTPGIHTPEQVEGWAKVTRAVHEEGGRIFIQLWHVGRISHTTLQTNAESPVSSVDRPAVGSTARAYDAAGSPATVHVSRPRALTTFEISRVVKDFVRAATNAIAAGFDGVEIHGANGYLLEQFLNGALNTRVDRYGGVRIENRLRFVLETIDAVADAIGAAKTGLRLSPFGRIHDMQAYAGEKETWLTLAAQLAARKLAYVHLNDQHPFGPPALSANFLRKWRDLYPGTIVLAGGFDLHRGDQMISSGVADLIAFGRPFISNPDLVQRLANGLALAPIDRSNFYGGGPKGYTDYPVFDHSTST</sequence>
<evidence type="ECO:0000256" key="3">
    <source>
        <dbReference type="ARBA" id="ARBA00023002"/>
    </source>
</evidence>
<dbReference type="GO" id="GO:0016628">
    <property type="term" value="F:oxidoreductase activity, acting on the CH-CH group of donors, NAD or NADP as acceptor"/>
    <property type="evidence" value="ECO:0007669"/>
    <property type="project" value="UniProtKB-ARBA"/>
</dbReference>
<dbReference type="GO" id="GO:0010181">
    <property type="term" value="F:FMN binding"/>
    <property type="evidence" value="ECO:0007669"/>
    <property type="project" value="InterPro"/>
</dbReference>
<dbReference type="GO" id="GO:0005829">
    <property type="term" value="C:cytosol"/>
    <property type="evidence" value="ECO:0007669"/>
    <property type="project" value="TreeGrafter"/>
</dbReference>
<comment type="similarity">
    <text evidence="2">Belongs to the NADH:flavin oxidoreductase/NADH oxidase family.</text>
</comment>
<dbReference type="Proteomes" id="UP000594380">
    <property type="component" value="Unassembled WGS sequence"/>
</dbReference>
<dbReference type="InterPro" id="IPR045247">
    <property type="entry name" value="Oye-like"/>
</dbReference>